<evidence type="ECO:0000313" key="1">
    <source>
        <dbReference type="EMBL" id="KAI4861527.1"/>
    </source>
</evidence>
<keyword evidence="2" id="KW-1185">Reference proteome</keyword>
<reference evidence="1 2" key="1">
    <citation type="journal article" date="2022" name="New Phytol.">
        <title>Ecological generalism drives hyperdiversity of secondary metabolite gene clusters in xylarialean endophytes.</title>
        <authorList>
            <person name="Franco M.E.E."/>
            <person name="Wisecaver J.H."/>
            <person name="Arnold A.E."/>
            <person name="Ju Y.M."/>
            <person name="Slot J.C."/>
            <person name="Ahrendt S."/>
            <person name="Moore L.P."/>
            <person name="Eastman K.E."/>
            <person name="Scott K."/>
            <person name="Konkel Z."/>
            <person name="Mondo S.J."/>
            <person name="Kuo A."/>
            <person name="Hayes R.D."/>
            <person name="Haridas S."/>
            <person name="Andreopoulos B."/>
            <person name="Riley R."/>
            <person name="LaButti K."/>
            <person name="Pangilinan J."/>
            <person name="Lipzen A."/>
            <person name="Amirebrahimi M."/>
            <person name="Yan J."/>
            <person name="Adam C."/>
            <person name="Keymanesh K."/>
            <person name="Ng V."/>
            <person name="Louie K."/>
            <person name="Northen T."/>
            <person name="Drula E."/>
            <person name="Henrissat B."/>
            <person name="Hsieh H.M."/>
            <person name="Youens-Clark K."/>
            <person name="Lutzoni F."/>
            <person name="Miadlikowska J."/>
            <person name="Eastwood D.C."/>
            <person name="Hamelin R.C."/>
            <person name="Grigoriev I.V."/>
            <person name="U'Ren J.M."/>
        </authorList>
    </citation>
    <scope>NUCLEOTIDE SEQUENCE [LARGE SCALE GENOMIC DNA]</scope>
    <source>
        <strain evidence="1 2">CBS 119005</strain>
    </source>
</reference>
<organism evidence="1 2">
    <name type="scientific">Hypoxylon rubiginosum</name>
    <dbReference type="NCBI Taxonomy" id="110542"/>
    <lineage>
        <taxon>Eukaryota</taxon>
        <taxon>Fungi</taxon>
        <taxon>Dikarya</taxon>
        <taxon>Ascomycota</taxon>
        <taxon>Pezizomycotina</taxon>
        <taxon>Sordariomycetes</taxon>
        <taxon>Xylariomycetidae</taxon>
        <taxon>Xylariales</taxon>
        <taxon>Hypoxylaceae</taxon>
        <taxon>Hypoxylon</taxon>
    </lineage>
</organism>
<dbReference type="EMBL" id="MU393550">
    <property type="protein sequence ID" value="KAI4861527.1"/>
    <property type="molecule type" value="Genomic_DNA"/>
</dbReference>
<accession>A0ACB9YQL9</accession>
<dbReference type="Proteomes" id="UP001497700">
    <property type="component" value="Unassembled WGS sequence"/>
</dbReference>
<evidence type="ECO:0000313" key="2">
    <source>
        <dbReference type="Proteomes" id="UP001497700"/>
    </source>
</evidence>
<gene>
    <name evidence="1" type="ORF">F4820DRAFT_65605</name>
</gene>
<name>A0ACB9YQL9_9PEZI</name>
<proteinExistence type="predicted"/>
<sequence>MALSPSKSIPDMAVAVKLKSRVVRRVEVPVWMQQCPFIERAYRKQQDSFYGCFESLWYMHNESVNIWSHLIVGVFFLTMAIWAALPSLHGGYAFKRADLLGLQSYLVGAAICCLLSAFYHCVSCHSEHVSRRCLKLDYLGIACNITSTCVSATYFGLHEHPQLANFYMTIILACGLVAFGSMLDRGVDGPRAARFRAAVFIALGGSGFAPILHAAVSPRLTLDGFSLEHVAAQSAVYLLGTAFYINRIPEKYWRETFDVWGASHQLFHVLVSVAQIVHLVGLRKSLMRHYGLA</sequence>
<protein>
    <submittedName>
        <fullName evidence="1">Hemolysin-III channel protein-like protein Izh2</fullName>
    </submittedName>
</protein>
<comment type="caution">
    <text evidence="1">The sequence shown here is derived from an EMBL/GenBank/DDBJ whole genome shotgun (WGS) entry which is preliminary data.</text>
</comment>